<protein>
    <recommendedName>
        <fullName evidence="3">Esterase</fullName>
    </recommendedName>
</protein>
<dbReference type="OrthoDB" id="9804993at2"/>
<dbReference type="SUPFAM" id="SSF53474">
    <property type="entry name" value="alpha/beta-Hydrolases"/>
    <property type="match status" value="1"/>
</dbReference>
<sequence length="219" mass="25087">MSKLQHLHSIIVPGVGDSDANHWQSWLAYKLGDSSRVVQEDWHKPMLNHWVQRFYQHVSQFQRPIQLVAHSFGCLTTIAALNQYPQLKQWVEQVILVAPANPARFSTTGFAERANSNDSSTDDAYTTDSYATDFLKYTLDLPTLLILSENDPWLAFDDAITYAKAWDVPYINQGLAGHINVESGYGAWWQLLDYLHVMQQQPFLFQKNTVLQRRFSLAG</sequence>
<dbReference type="AlphaFoldDB" id="A0A1G6P6C9"/>
<name>A0A1G6P6C9_9GAMM</name>
<dbReference type="RefSeq" id="WP_092621667.1">
    <property type="nucleotide sequence ID" value="NZ_FMYK01000012.1"/>
</dbReference>
<reference evidence="2" key="1">
    <citation type="submission" date="2016-09" db="EMBL/GenBank/DDBJ databases">
        <authorList>
            <person name="Varghese N."/>
            <person name="Submissions S."/>
        </authorList>
    </citation>
    <scope>NUCLEOTIDE SEQUENCE [LARGE SCALE GENOMIC DNA]</scope>
    <source>
        <strain evidence="2">ANC 3699</strain>
    </source>
</reference>
<gene>
    <name evidence="1" type="ORF">SAMN05421749_11219</name>
</gene>
<dbReference type="Proteomes" id="UP000242317">
    <property type="component" value="Unassembled WGS sequence"/>
</dbReference>
<dbReference type="InterPro" id="IPR010662">
    <property type="entry name" value="RBBP9/YdeN"/>
</dbReference>
<keyword evidence="2" id="KW-1185">Reference proteome</keyword>
<dbReference type="Gene3D" id="3.40.50.1820">
    <property type="entry name" value="alpha/beta hydrolase"/>
    <property type="match status" value="1"/>
</dbReference>
<accession>A0A1G6P6C9</accession>
<evidence type="ECO:0000313" key="1">
    <source>
        <dbReference type="EMBL" id="SDC74955.1"/>
    </source>
</evidence>
<dbReference type="InterPro" id="IPR029058">
    <property type="entry name" value="AB_hydrolase_fold"/>
</dbReference>
<organism evidence="1 2">
    <name type="scientific">Acinetobacter marinus</name>
    <dbReference type="NCBI Taxonomy" id="281375"/>
    <lineage>
        <taxon>Bacteria</taxon>
        <taxon>Pseudomonadati</taxon>
        <taxon>Pseudomonadota</taxon>
        <taxon>Gammaproteobacteria</taxon>
        <taxon>Moraxellales</taxon>
        <taxon>Moraxellaceae</taxon>
        <taxon>Acinetobacter</taxon>
    </lineage>
</organism>
<evidence type="ECO:0008006" key="3">
    <source>
        <dbReference type="Google" id="ProtNLM"/>
    </source>
</evidence>
<evidence type="ECO:0000313" key="2">
    <source>
        <dbReference type="Proteomes" id="UP000242317"/>
    </source>
</evidence>
<proteinExistence type="predicted"/>
<dbReference type="Pfam" id="PF06821">
    <property type="entry name" value="Ser_hydrolase"/>
    <property type="match status" value="1"/>
</dbReference>
<dbReference type="EMBL" id="FMYK01000012">
    <property type="protein sequence ID" value="SDC74955.1"/>
    <property type="molecule type" value="Genomic_DNA"/>
</dbReference>
<dbReference type="GO" id="GO:0016787">
    <property type="term" value="F:hydrolase activity"/>
    <property type="evidence" value="ECO:0007669"/>
    <property type="project" value="InterPro"/>
</dbReference>